<comment type="caution">
    <text evidence="2">The sequence shown here is derived from an EMBL/GenBank/DDBJ whole genome shotgun (WGS) entry which is preliminary data.</text>
</comment>
<reference evidence="2" key="1">
    <citation type="submission" date="2020-12" db="EMBL/GenBank/DDBJ databases">
        <title>Devosia sp. MSA67 isolated from Mo River.</title>
        <authorList>
            <person name="Ma F."/>
            <person name="Zi Z."/>
        </authorList>
    </citation>
    <scope>NUCLEOTIDE SEQUENCE</scope>
    <source>
        <strain evidence="2">MSA67</strain>
    </source>
</reference>
<evidence type="ECO:0000256" key="1">
    <source>
        <dbReference type="SAM" id="SignalP"/>
    </source>
</evidence>
<dbReference type="EMBL" id="JAEKMH010000009">
    <property type="protein sequence ID" value="MBJ3787049.1"/>
    <property type="molecule type" value="Genomic_DNA"/>
</dbReference>
<keyword evidence="3" id="KW-1185">Reference proteome</keyword>
<keyword evidence="1" id="KW-0732">Signal</keyword>
<sequence length="171" mass="18717">MKKGATMSARLASALLGIFLAAALGFPVGAWAQPQAVNAWNLYSADDSDGRPQFSLSYMDPIDRRFTLTFACSAHNDEVTIVYYPPVGTSADEQSHEVRLVSENNSDTFYGPYRDVDGQVLIFGLDAKSNEQIDLLRSGFVVTVDDVHAARLYTLPEHAAKVEELIAGCWP</sequence>
<feature type="signal peptide" evidence="1">
    <location>
        <begin position="1"/>
        <end position="32"/>
    </location>
</feature>
<dbReference type="Proteomes" id="UP000602124">
    <property type="component" value="Unassembled WGS sequence"/>
</dbReference>
<accession>A0A934J3K5</accession>
<evidence type="ECO:0000313" key="2">
    <source>
        <dbReference type="EMBL" id="MBJ3787049.1"/>
    </source>
</evidence>
<name>A0A934J3K5_9HYPH</name>
<evidence type="ECO:0000313" key="3">
    <source>
        <dbReference type="Proteomes" id="UP000602124"/>
    </source>
</evidence>
<protein>
    <submittedName>
        <fullName evidence="2">Uncharacterized protein</fullName>
    </submittedName>
</protein>
<dbReference type="AlphaFoldDB" id="A0A934J3K5"/>
<gene>
    <name evidence="2" type="ORF">JEQ47_20190</name>
</gene>
<feature type="chain" id="PRO_5037969726" evidence="1">
    <location>
        <begin position="33"/>
        <end position="171"/>
    </location>
</feature>
<dbReference type="RefSeq" id="WP_198878229.1">
    <property type="nucleotide sequence ID" value="NZ_JAEKMH010000009.1"/>
</dbReference>
<organism evidence="2 3">
    <name type="scientific">Devosia sediminis</name>
    <dbReference type="NCBI Taxonomy" id="2798801"/>
    <lineage>
        <taxon>Bacteria</taxon>
        <taxon>Pseudomonadati</taxon>
        <taxon>Pseudomonadota</taxon>
        <taxon>Alphaproteobacteria</taxon>
        <taxon>Hyphomicrobiales</taxon>
        <taxon>Devosiaceae</taxon>
        <taxon>Devosia</taxon>
    </lineage>
</organism>
<proteinExistence type="predicted"/>